<dbReference type="RefSeq" id="WP_343879911.1">
    <property type="nucleotide sequence ID" value="NZ_BAAAFO010000001.1"/>
</dbReference>
<gene>
    <name evidence="2" type="ORF">GCM10009126_05490</name>
</gene>
<name>A0ABP3DXD1_9GAMM</name>
<feature type="transmembrane region" description="Helical" evidence="1">
    <location>
        <begin position="153"/>
        <end position="174"/>
    </location>
</feature>
<evidence type="ECO:0000256" key="1">
    <source>
        <dbReference type="SAM" id="Phobius"/>
    </source>
</evidence>
<keyword evidence="1" id="KW-0472">Membrane</keyword>
<feature type="transmembrane region" description="Helical" evidence="1">
    <location>
        <begin position="82"/>
        <end position="103"/>
    </location>
</feature>
<accession>A0ABP3DXD1</accession>
<keyword evidence="1" id="KW-0812">Transmembrane</keyword>
<keyword evidence="1" id="KW-1133">Transmembrane helix</keyword>
<keyword evidence="3" id="KW-1185">Reference proteome</keyword>
<evidence type="ECO:0000313" key="3">
    <source>
        <dbReference type="Proteomes" id="UP001500657"/>
    </source>
</evidence>
<protein>
    <submittedName>
        <fullName evidence="2">Membrane protein</fullName>
    </submittedName>
</protein>
<feature type="transmembrane region" description="Helical" evidence="1">
    <location>
        <begin position="124"/>
        <end position="147"/>
    </location>
</feature>
<dbReference type="Proteomes" id="UP001500657">
    <property type="component" value="Unassembled WGS sequence"/>
</dbReference>
<feature type="transmembrane region" description="Helical" evidence="1">
    <location>
        <begin position="56"/>
        <end position="76"/>
    </location>
</feature>
<organism evidence="2 3">
    <name type="scientific">Rhodanobacter caeni</name>
    <dbReference type="NCBI Taxonomy" id="657654"/>
    <lineage>
        <taxon>Bacteria</taxon>
        <taxon>Pseudomonadati</taxon>
        <taxon>Pseudomonadota</taxon>
        <taxon>Gammaproteobacteria</taxon>
        <taxon>Lysobacterales</taxon>
        <taxon>Rhodanobacteraceae</taxon>
        <taxon>Rhodanobacter</taxon>
    </lineage>
</organism>
<sequence>MRRLIAKIALPLAGVLYPFVVYFGTEKVAPPIFALVLGAIWLIRGPSLLRQPGGRWMMGIALLYCVLLMFTGEAMLLRWYPVLLNAFLLAAFGWSLVYGPPFVERFARLREPNLPPAAVRYTRVVTWVWVGFFAFNGSMSAALTLWAPLSWWTLYNGMISYALLGILFGGEWLLRQRLRRSFA</sequence>
<feature type="transmembrane region" description="Helical" evidence="1">
    <location>
        <begin position="28"/>
        <end position="44"/>
    </location>
</feature>
<dbReference type="EMBL" id="BAAAFO010000001">
    <property type="protein sequence ID" value="GAA0242727.1"/>
    <property type="molecule type" value="Genomic_DNA"/>
</dbReference>
<proteinExistence type="predicted"/>
<reference evidence="3" key="1">
    <citation type="journal article" date="2019" name="Int. J. Syst. Evol. Microbiol.">
        <title>The Global Catalogue of Microorganisms (GCM) 10K type strain sequencing project: providing services to taxonomists for standard genome sequencing and annotation.</title>
        <authorList>
            <consortium name="The Broad Institute Genomics Platform"/>
            <consortium name="The Broad Institute Genome Sequencing Center for Infectious Disease"/>
            <person name="Wu L."/>
            <person name="Ma J."/>
        </authorList>
    </citation>
    <scope>NUCLEOTIDE SEQUENCE [LARGE SCALE GENOMIC DNA]</scope>
    <source>
        <strain evidence="3">JCM 16242</strain>
    </source>
</reference>
<comment type="caution">
    <text evidence="2">The sequence shown here is derived from an EMBL/GenBank/DDBJ whole genome shotgun (WGS) entry which is preliminary data.</text>
</comment>
<evidence type="ECO:0000313" key="2">
    <source>
        <dbReference type="EMBL" id="GAA0242727.1"/>
    </source>
</evidence>